<dbReference type="SUPFAM" id="SSF52540">
    <property type="entry name" value="P-loop containing nucleoside triphosphate hydrolases"/>
    <property type="match status" value="1"/>
</dbReference>
<protein>
    <submittedName>
        <fullName evidence="1">AAA domain protein</fullName>
    </submittedName>
</protein>
<dbReference type="EMBL" id="JALD01000038">
    <property type="protein sequence ID" value="EUD11742.1"/>
    <property type="molecule type" value="Genomic_DNA"/>
</dbReference>
<organism evidence="1 2">
    <name type="scientific">Providencia alcalifaciens 205/92</name>
    <dbReference type="NCBI Taxonomy" id="1256988"/>
    <lineage>
        <taxon>Bacteria</taxon>
        <taxon>Pseudomonadati</taxon>
        <taxon>Pseudomonadota</taxon>
        <taxon>Gammaproteobacteria</taxon>
        <taxon>Enterobacterales</taxon>
        <taxon>Morganellaceae</taxon>
        <taxon>Providencia</taxon>
    </lineage>
</organism>
<dbReference type="AlphaFoldDB" id="A0AAV3M713"/>
<gene>
    <name evidence="1" type="ORF">HMPREF1563_0300</name>
</gene>
<accession>A0AAV3M713</accession>
<sequence length="292" mass="32247">MVGNKIMTEVLDVIERGGGRAPISGDRAQLLSVDSGTPFSLAQDRSALTTAVVNEIVRQRPELRPVIEAIIAGNIQTAIDTMNRVTPDVVSRRAGAELPEQSVINSGDKVITHILDDYRGRTAEAQKETLIVVQTNRDKDELNRGIHQILVEQGQLQGGRNVPILVRESTRTEALLSTAGLAQHAGKIALIQEQYYRIEVTQKRVNDGVVTLVDEHGKGHLLSAFESSLRDIGIYRQESRHIAVGEKISFTRTDKERGRVMNSDWTVSEVSEKGKITITKGDESRELDPNWA</sequence>
<dbReference type="RefSeq" id="WP_051459658.1">
    <property type="nucleotide sequence ID" value="NZ_JALD01000038.1"/>
</dbReference>
<name>A0AAV3M713_9GAMM</name>
<comment type="caution">
    <text evidence="1">The sequence shown here is derived from an EMBL/GenBank/DDBJ whole genome shotgun (WGS) entry which is preliminary data.</text>
</comment>
<dbReference type="Pfam" id="PF13604">
    <property type="entry name" value="AAA_30"/>
    <property type="match status" value="1"/>
</dbReference>
<reference evidence="1 2" key="1">
    <citation type="submission" date="2014-01" db="EMBL/GenBank/DDBJ databases">
        <authorList>
            <person name="Durkin A.S."/>
            <person name="McCorrison J."/>
            <person name="Torralba M."/>
            <person name="Gillis M."/>
            <person name="Haft D.H."/>
            <person name="Methe B."/>
            <person name="Sutton G."/>
            <person name="Nelson K.E."/>
        </authorList>
    </citation>
    <scope>NUCLEOTIDE SEQUENCE [LARGE SCALE GENOMIC DNA]</scope>
    <source>
        <strain evidence="1 2">205/92</strain>
    </source>
</reference>
<proteinExistence type="predicted"/>
<dbReference type="Proteomes" id="UP000022311">
    <property type="component" value="Unassembled WGS sequence"/>
</dbReference>
<evidence type="ECO:0000313" key="1">
    <source>
        <dbReference type="EMBL" id="EUD11742.1"/>
    </source>
</evidence>
<evidence type="ECO:0000313" key="2">
    <source>
        <dbReference type="Proteomes" id="UP000022311"/>
    </source>
</evidence>
<dbReference type="InterPro" id="IPR027417">
    <property type="entry name" value="P-loop_NTPase"/>
</dbReference>